<evidence type="ECO:0000313" key="1">
    <source>
        <dbReference type="EMBL" id="KIJ90949.1"/>
    </source>
</evidence>
<evidence type="ECO:0000313" key="2">
    <source>
        <dbReference type="Proteomes" id="UP000054477"/>
    </source>
</evidence>
<sequence length="72" mass="8087">MCSISERLERDRCNWMIPGVSSGSFFDYPLRFPAEFWGDLRLSIFSSAVSFVGICRATFGDEAAMIHVQTAC</sequence>
<dbReference type="AlphaFoldDB" id="A0A0C9WHC4"/>
<accession>A0A0C9WHC4</accession>
<dbReference type="Proteomes" id="UP000054477">
    <property type="component" value="Unassembled WGS sequence"/>
</dbReference>
<reference evidence="1 2" key="1">
    <citation type="submission" date="2014-04" db="EMBL/GenBank/DDBJ databases">
        <authorList>
            <consortium name="DOE Joint Genome Institute"/>
            <person name="Kuo A."/>
            <person name="Kohler A."/>
            <person name="Nagy L.G."/>
            <person name="Floudas D."/>
            <person name="Copeland A."/>
            <person name="Barry K.W."/>
            <person name="Cichocki N."/>
            <person name="Veneault-Fourrey C."/>
            <person name="LaButti K."/>
            <person name="Lindquist E.A."/>
            <person name="Lipzen A."/>
            <person name="Lundell T."/>
            <person name="Morin E."/>
            <person name="Murat C."/>
            <person name="Sun H."/>
            <person name="Tunlid A."/>
            <person name="Henrissat B."/>
            <person name="Grigoriev I.V."/>
            <person name="Hibbett D.S."/>
            <person name="Martin F."/>
            <person name="Nordberg H.P."/>
            <person name="Cantor M.N."/>
            <person name="Hua S.X."/>
        </authorList>
    </citation>
    <scope>NUCLEOTIDE SEQUENCE [LARGE SCALE GENOMIC DNA]</scope>
    <source>
        <strain evidence="1 2">LaAM-08-1</strain>
    </source>
</reference>
<protein>
    <submittedName>
        <fullName evidence="1">Uncharacterized protein</fullName>
    </submittedName>
</protein>
<proteinExistence type="predicted"/>
<gene>
    <name evidence="1" type="ORF">K443DRAFT_513106</name>
</gene>
<dbReference type="HOGENOM" id="CLU_2722621_0_0_1"/>
<name>A0A0C9WHC4_9AGAR</name>
<reference evidence="2" key="2">
    <citation type="submission" date="2015-01" db="EMBL/GenBank/DDBJ databases">
        <title>Evolutionary Origins and Diversification of the Mycorrhizal Mutualists.</title>
        <authorList>
            <consortium name="DOE Joint Genome Institute"/>
            <consortium name="Mycorrhizal Genomics Consortium"/>
            <person name="Kohler A."/>
            <person name="Kuo A."/>
            <person name="Nagy L.G."/>
            <person name="Floudas D."/>
            <person name="Copeland A."/>
            <person name="Barry K.W."/>
            <person name="Cichocki N."/>
            <person name="Veneault-Fourrey C."/>
            <person name="LaButti K."/>
            <person name="Lindquist E.A."/>
            <person name="Lipzen A."/>
            <person name="Lundell T."/>
            <person name="Morin E."/>
            <person name="Murat C."/>
            <person name="Riley R."/>
            <person name="Ohm R."/>
            <person name="Sun H."/>
            <person name="Tunlid A."/>
            <person name="Henrissat B."/>
            <person name="Grigoriev I.V."/>
            <person name="Hibbett D.S."/>
            <person name="Martin F."/>
        </authorList>
    </citation>
    <scope>NUCLEOTIDE SEQUENCE [LARGE SCALE GENOMIC DNA]</scope>
    <source>
        <strain evidence="2">LaAM-08-1</strain>
    </source>
</reference>
<dbReference type="EMBL" id="KN839080">
    <property type="protein sequence ID" value="KIJ90949.1"/>
    <property type="molecule type" value="Genomic_DNA"/>
</dbReference>
<keyword evidence="2" id="KW-1185">Reference proteome</keyword>
<organism evidence="1 2">
    <name type="scientific">Laccaria amethystina LaAM-08-1</name>
    <dbReference type="NCBI Taxonomy" id="1095629"/>
    <lineage>
        <taxon>Eukaryota</taxon>
        <taxon>Fungi</taxon>
        <taxon>Dikarya</taxon>
        <taxon>Basidiomycota</taxon>
        <taxon>Agaricomycotina</taxon>
        <taxon>Agaricomycetes</taxon>
        <taxon>Agaricomycetidae</taxon>
        <taxon>Agaricales</taxon>
        <taxon>Agaricineae</taxon>
        <taxon>Hydnangiaceae</taxon>
        <taxon>Laccaria</taxon>
    </lineage>
</organism>